<accession>A0A5C8KTK0</accession>
<dbReference type="Proteomes" id="UP000321248">
    <property type="component" value="Unassembled WGS sequence"/>
</dbReference>
<dbReference type="EMBL" id="VRTS01000003">
    <property type="protein sequence ID" value="TXK64366.1"/>
    <property type="molecule type" value="Genomic_DNA"/>
</dbReference>
<evidence type="ECO:0000313" key="2">
    <source>
        <dbReference type="EMBL" id="TXK64366.1"/>
    </source>
</evidence>
<feature type="compositionally biased region" description="Basic residues" evidence="1">
    <location>
        <begin position="27"/>
        <end position="37"/>
    </location>
</feature>
<proteinExistence type="predicted"/>
<evidence type="ECO:0000256" key="1">
    <source>
        <dbReference type="SAM" id="MobiDB-lite"/>
    </source>
</evidence>
<name>A0A5C8KTK0_9GAMM</name>
<keyword evidence="3" id="KW-1185">Reference proteome</keyword>
<reference evidence="2 3" key="1">
    <citation type="submission" date="2019-08" db="EMBL/GenBank/DDBJ databases">
        <authorList>
            <person name="Karlyshev A.V."/>
        </authorList>
    </citation>
    <scope>NUCLEOTIDE SEQUENCE [LARGE SCALE GENOMIC DNA]</scope>
    <source>
        <strain evidence="2 3">Alg18-2.2</strain>
    </source>
</reference>
<organism evidence="2 3">
    <name type="scientific">Alkalisalibacterium limincola</name>
    <dbReference type="NCBI Taxonomy" id="2699169"/>
    <lineage>
        <taxon>Bacteria</taxon>
        <taxon>Pseudomonadati</taxon>
        <taxon>Pseudomonadota</taxon>
        <taxon>Gammaproteobacteria</taxon>
        <taxon>Lysobacterales</taxon>
        <taxon>Lysobacteraceae</taxon>
        <taxon>Alkalisalibacterium</taxon>
    </lineage>
</organism>
<feature type="compositionally biased region" description="Basic residues" evidence="1">
    <location>
        <begin position="45"/>
        <end position="62"/>
    </location>
</feature>
<feature type="region of interest" description="Disordered" evidence="1">
    <location>
        <begin position="1"/>
        <end position="83"/>
    </location>
</feature>
<dbReference type="AlphaFoldDB" id="A0A5C8KTK0"/>
<comment type="caution">
    <text evidence="2">The sequence shown here is derived from an EMBL/GenBank/DDBJ whole genome shotgun (WGS) entry which is preliminary data.</text>
</comment>
<evidence type="ECO:0000313" key="3">
    <source>
        <dbReference type="Proteomes" id="UP000321248"/>
    </source>
</evidence>
<sequence length="83" mass="9244">MTLGHACRFSGRAAPREGPSARGSAACRRHAPPRRPGRPGADRRRFPHCPRPRHGHAPRVPRSRVVPGRRPSPPWRVGNRRPA</sequence>
<gene>
    <name evidence="2" type="ORF">FU658_05555</name>
</gene>
<protein>
    <submittedName>
        <fullName evidence="2">Uncharacterized protein</fullName>
    </submittedName>
</protein>